<evidence type="ECO:0000256" key="1">
    <source>
        <dbReference type="SAM" id="Phobius"/>
    </source>
</evidence>
<feature type="transmembrane region" description="Helical" evidence="1">
    <location>
        <begin position="311"/>
        <end position="331"/>
    </location>
</feature>
<dbReference type="RefSeq" id="WP_380016713.1">
    <property type="nucleotide sequence ID" value="NZ_JBHLYR010000080.1"/>
</dbReference>
<feature type="transmembrane region" description="Helical" evidence="1">
    <location>
        <begin position="468"/>
        <end position="488"/>
    </location>
</feature>
<evidence type="ECO:0000313" key="3">
    <source>
        <dbReference type="Proteomes" id="UP001589733"/>
    </source>
</evidence>
<feature type="transmembrane region" description="Helical" evidence="1">
    <location>
        <begin position="435"/>
        <end position="456"/>
    </location>
</feature>
<feature type="transmembrane region" description="Helical" evidence="1">
    <location>
        <begin position="494"/>
        <end position="514"/>
    </location>
</feature>
<keyword evidence="1" id="KW-1133">Transmembrane helix</keyword>
<reference evidence="2 3" key="1">
    <citation type="submission" date="2024-09" db="EMBL/GenBank/DDBJ databases">
        <authorList>
            <person name="Sun Q."/>
            <person name="Mori K."/>
        </authorList>
    </citation>
    <scope>NUCLEOTIDE SEQUENCE [LARGE SCALE GENOMIC DNA]</scope>
    <source>
        <strain evidence="2 3">JCM 13503</strain>
    </source>
</reference>
<dbReference type="Proteomes" id="UP001589733">
    <property type="component" value="Unassembled WGS sequence"/>
</dbReference>
<feature type="transmembrane region" description="Helical" evidence="1">
    <location>
        <begin position="278"/>
        <end position="299"/>
    </location>
</feature>
<evidence type="ECO:0000313" key="2">
    <source>
        <dbReference type="EMBL" id="MFB9995106.1"/>
    </source>
</evidence>
<keyword evidence="3" id="KW-1185">Reference proteome</keyword>
<gene>
    <name evidence="2" type="ORF">ACFFLM_24455</name>
</gene>
<accession>A0ABV6B9L3</accession>
<keyword evidence="1" id="KW-0812">Transmembrane</keyword>
<sequence>MGAEHPKAFQSGSAGNRPAWLELLHREAEGDLSLHERAELDALNTDPEVQRARAALTQITAMLSALERPAPPGSLAQAITHDIGWSLRFLGSEPPALPESVAAQVASDIASSRQLAPPPLPRSVAAAVASSVRVSAVLEAAPALPRSLAADVLQDIQASRWLAQDSAPLPRSLAAEIASDVAASARLGQTRPPAVPSIAAQVTARIAAPPVQAVPVQAAPPRVPIQVVPSASAFVAQPQASNPAPLLLVSALVVGLILLAITSAWPNLAAGALVLQTLLAQVSPLAGVGLALLLVTSALVTWRPRPTVQRFGAAAFALSALLTIPAVYSVAGRSGVTFGQNVTVSGPVAGNVIAVGGQITLTANAVVSGEVVTLLGDVRRDPGAQVTGRVNALLGRAPGDRNALQTPPPVGLGMATAAAFRPVLGWLGAAAWPQVFLTLTGGVLLLLFVGGMAPALARRQRHAPVRTLALGVLALAALIGPAFGLALAGMLGPALIATALAALLIATGLSVSVYDLGRAVAYRVRLPVPDAVGALVGLSSFAACLSAPTLAFVVALIGGTWGAGTLLLTRGQGAAKSQTARREAA</sequence>
<feature type="transmembrane region" description="Helical" evidence="1">
    <location>
        <begin position="246"/>
        <end position="266"/>
    </location>
</feature>
<organism evidence="2 3">
    <name type="scientific">Deinococcus oregonensis</name>
    <dbReference type="NCBI Taxonomy" id="1805970"/>
    <lineage>
        <taxon>Bacteria</taxon>
        <taxon>Thermotogati</taxon>
        <taxon>Deinococcota</taxon>
        <taxon>Deinococci</taxon>
        <taxon>Deinococcales</taxon>
        <taxon>Deinococcaceae</taxon>
        <taxon>Deinococcus</taxon>
    </lineage>
</organism>
<comment type="caution">
    <text evidence="2">The sequence shown here is derived from an EMBL/GenBank/DDBJ whole genome shotgun (WGS) entry which is preliminary data.</text>
</comment>
<proteinExistence type="predicted"/>
<protein>
    <submittedName>
        <fullName evidence="2">Polymer-forming cytoskeletal protein</fullName>
    </submittedName>
</protein>
<name>A0ABV6B9L3_9DEIO</name>
<dbReference type="EMBL" id="JBHLYR010000080">
    <property type="protein sequence ID" value="MFB9995106.1"/>
    <property type="molecule type" value="Genomic_DNA"/>
</dbReference>
<keyword evidence="1" id="KW-0472">Membrane</keyword>